<evidence type="ECO:0000313" key="2">
    <source>
        <dbReference type="EMBL" id="KAJ0217635.1"/>
    </source>
</evidence>
<dbReference type="PANTHER" id="PTHR33116:SF79">
    <property type="entry name" value="REVERSE TRANSCRIPTASE DOMAIN, ZINC FINGER, CCHC-TYPE-RELATED"/>
    <property type="match status" value="1"/>
</dbReference>
<comment type="caution">
    <text evidence="2">The sequence shown here is derived from an EMBL/GenBank/DDBJ whole genome shotgun (WGS) entry which is preliminary data.</text>
</comment>
<dbReference type="Pfam" id="PF13966">
    <property type="entry name" value="zf-RVT"/>
    <property type="match status" value="1"/>
</dbReference>
<reference evidence="2 3" key="1">
    <citation type="journal article" date="2017" name="Nat. Commun.">
        <title>Genome assembly with in vitro proximity ligation data and whole-genome triplication in lettuce.</title>
        <authorList>
            <person name="Reyes-Chin-Wo S."/>
            <person name="Wang Z."/>
            <person name="Yang X."/>
            <person name="Kozik A."/>
            <person name="Arikit S."/>
            <person name="Song C."/>
            <person name="Xia L."/>
            <person name="Froenicke L."/>
            <person name="Lavelle D.O."/>
            <person name="Truco M.J."/>
            <person name="Xia R."/>
            <person name="Zhu S."/>
            <person name="Xu C."/>
            <person name="Xu H."/>
            <person name="Xu X."/>
            <person name="Cox K."/>
            <person name="Korf I."/>
            <person name="Meyers B.C."/>
            <person name="Michelmore R.W."/>
        </authorList>
    </citation>
    <scope>NUCLEOTIDE SEQUENCE [LARGE SCALE GENOMIC DNA]</scope>
    <source>
        <strain evidence="3">cv. Salinas</strain>
        <tissue evidence="2">Seedlings</tissue>
    </source>
</reference>
<organism evidence="2 3">
    <name type="scientific">Lactuca sativa</name>
    <name type="common">Garden lettuce</name>
    <dbReference type="NCBI Taxonomy" id="4236"/>
    <lineage>
        <taxon>Eukaryota</taxon>
        <taxon>Viridiplantae</taxon>
        <taxon>Streptophyta</taxon>
        <taxon>Embryophyta</taxon>
        <taxon>Tracheophyta</taxon>
        <taxon>Spermatophyta</taxon>
        <taxon>Magnoliopsida</taxon>
        <taxon>eudicotyledons</taxon>
        <taxon>Gunneridae</taxon>
        <taxon>Pentapetalae</taxon>
        <taxon>asterids</taxon>
        <taxon>campanulids</taxon>
        <taxon>Asterales</taxon>
        <taxon>Asteraceae</taxon>
        <taxon>Cichorioideae</taxon>
        <taxon>Cichorieae</taxon>
        <taxon>Lactucinae</taxon>
        <taxon>Lactuca</taxon>
    </lineage>
</organism>
<name>A0A9R1W7R9_LACSA</name>
<evidence type="ECO:0000259" key="1">
    <source>
        <dbReference type="Pfam" id="PF13966"/>
    </source>
</evidence>
<feature type="domain" description="Reverse transcriptase zinc-binding" evidence="1">
    <location>
        <begin position="197"/>
        <end position="268"/>
    </location>
</feature>
<dbReference type="AlphaFoldDB" id="A0A9R1W7R9"/>
<proteinExistence type="predicted"/>
<dbReference type="PANTHER" id="PTHR33116">
    <property type="entry name" value="REVERSE TRANSCRIPTASE ZINC-BINDING DOMAIN-CONTAINING PROTEIN-RELATED-RELATED"/>
    <property type="match status" value="1"/>
</dbReference>
<keyword evidence="3" id="KW-1185">Reference proteome</keyword>
<accession>A0A9R1W7R9</accession>
<dbReference type="EMBL" id="NBSK02000003">
    <property type="protein sequence ID" value="KAJ0217635.1"/>
    <property type="molecule type" value="Genomic_DNA"/>
</dbReference>
<dbReference type="InterPro" id="IPR026960">
    <property type="entry name" value="RVT-Znf"/>
</dbReference>
<evidence type="ECO:0000313" key="3">
    <source>
        <dbReference type="Proteomes" id="UP000235145"/>
    </source>
</evidence>
<protein>
    <recommendedName>
        <fullName evidence="1">Reverse transcriptase zinc-binding domain-containing protein</fullName>
    </recommendedName>
</protein>
<dbReference type="Proteomes" id="UP000235145">
    <property type="component" value="Unassembled WGS sequence"/>
</dbReference>
<gene>
    <name evidence="2" type="ORF">LSAT_V11C300109130</name>
</gene>
<sequence>MKYGCQSVLFWGSNFDNLARILRCFQANLRLKVNFNKSQVFGIGVSIGEITGGAHILGCCVTSLPFKYLGIPAGANMALQRHWQPILDRIQVRSGENTLFWLEDWAGDGAFVERFPNIFNLDRKKSCFISDRIRSNRIFSWNWKQIPSNQLEITKLNALSSALSHVKLVHGRDKWSCKLSSDSNFYVNHLRNLIDSRFTAQVANLTIWVHLAPIKVSGFIWRACLDWIPSAATLSRRGVSISFSNCQFGLTGLDDTYHIFVGCPFAKDLVSLCALQRLEGIAQRSVNYYLSSSMASYSAFGKWTTSSQRLLIGLNIGVILVVVIGQI</sequence>